<keyword evidence="3" id="KW-0963">Cytoplasm</keyword>
<evidence type="ECO:0000256" key="7">
    <source>
        <dbReference type="ARBA" id="ARBA00023054"/>
    </source>
</evidence>
<comment type="subcellular location">
    <subcellularLocation>
        <location evidence="1">Cytoplasm</location>
        <location evidence="1">Cytoskeleton</location>
    </subcellularLocation>
</comment>
<keyword evidence="5" id="KW-0677">Repeat</keyword>
<evidence type="ECO:0000256" key="1">
    <source>
        <dbReference type="ARBA" id="ARBA00004245"/>
    </source>
</evidence>
<evidence type="ECO:0000256" key="8">
    <source>
        <dbReference type="ARBA" id="ARBA00023175"/>
    </source>
</evidence>
<evidence type="ECO:0000256" key="3">
    <source>
        <dbReference type="ARBA" id="ARBA00022490"/>
    </source>
</evidence>
<feature type="repeat" description="TPR" evidence="10">
    <location>
        <begin position="61"/>
        <end position="94"/>
    </location>
</feature>
<dbReference type="InterPro" id="IPR011990">
    <property type="entry name" value="TPR-like_helical_dom_sf"/>
</dbReference>
<dbReference type="GO" id="GO:0005737">
    <property type="term" value="C:cytoplasm"/>
    <property type="evidence" value="ECO:0007669"/>
    <property type="project" value="TreeGrafter"/>
</dbReference>
<dbReference type="GO" id="GO:0005874">
    <property type="term" value="C:microtubule"/>
    <property type="evidence" value="ECO:0007669"/>
    <property type="project" value="UniProtKB-KW"/>
</dbReference>
<dbReference type="PANTHER" id="PTHR45783:SF3">
    <property type="entry name" value="KINESIN LIGHT CHAIN"/>
    <property type="match status" value="1"/>
</dbReference>
<protein>
    <submittedName>
        <fullName evidence="11">Kinesin light chain</fullName>
    </submittedName>
</protein>
<dbReference type="PANTHER" id="PTHR45783">
    <property type="entry name" value="KINESIN LIGHT CHAIN"/>
    <property type="match status" value="1"/>
</dbReference>
<proteinExistence type="inferred from homology"/>
<dbReference type="SUPFAM" id="SSF48452">
    <property type="entry name" value="TPR-like"/>
    <property type="match status" value="1"/>
</dbReference>
<evidence type="ECO:0000313" key="11">
    <source>
        <dbReference type="EMBL" id="KAK3939474.1"/>
    </source>
</evidence>
<feature type="non-terminal residue" evidence="11">
    <location>
        <position position="170"/>
    </location>
</feature>
<dbReference type="Proteomes" id="UP001303473">
    <property type="component" value="Unassembled WGS sequence"/>
</dbReference>
<dbReference type="InterPro" id="IPR019734">
    <property type="entry name" value="TPR_rpt"/>
</dbReference>
<sequence>MRNWLEEKGELEEIITGVIRRLAVALPFPGYKNREVWMKYLPHTQVISECRIYCTDKKAETRLLYNVATSYSRLGKYKEAERLHRQALELFEKVLGRENPFTVTNMNNLALTLKSQGKYEEAERLHRQALELFEKVLGRENPFTVNSMNNLALTLKSQGKYEEAEPLHRQ</sequence>
<dbReference type="GO" id="GO:0007018">
    <property type="term" value="P:microtubule-based movement"/>
    <property type="evidence" value="ECO:0007669"/>
    <property type="project" value="TreeGrafter"/>
</dbReference>
<dbReference type="AlphaFoldDB" id="A0AAN6N5I3"/>
<comment type="similarity">
    <text evidence="2">Belongs to the kinesin light chain family.</text>
</comment>
<dbReference type="GO" id="GO:0019894">
    <property type="term" value="F:kinesin binding"/>
    <property type="evidence" value="ECO:0007669"/>
    <property type="project" value="TreeGrafter"/>
</dbReference>
<dbReference type="EMBL" id="MU853810">
    <property type="protein sequence ID" value="KAK3939474.1"/>
    <property type="molecule type" value="Genomic_DNA"/>
</dbReference>
<dbReference type="Pfam" id="PF13424">
    <property type="entry name" value="TPR_12"/>
    <property type="match status" value="1"/>
</dbReference>
<gene>
    <name evidence="11" type="ORF">QBC46DRAFT_342439</name>
</gene>
<keyword evidence="12" id="KW-1185">Reference proteome</keyword>
<keyword evidence="9" id="KW-0206">Cytoskeleton</keyword>
<organism evidence="11 12">
    <name type="scientific">Diplogelasinospora grovesii</name>
    <dbReference type="NCBI Taxonomy" id="303347"/>
    <lineage>
        <taxon>Eukaryota</taxon>
        <taxon>Fungi</taxon>
        <taxon>Dikarya</taxon>
        <taxon>Ascomycota</taxon>
        <taxon>Pezizomycotina</taxon>
        <taxon>Sordariomycetes</taxon>
        <taxon>Sordariomycetidae</taxon>
        <taxon>Sordariales</taxon>
        <taxon>Diplogelasinosporaceae</taxon>
        <taxon>Diplogelasinospora</taxon>
    </lineage>
</organism>
<keyword evidence="6 10" id="KW-0802">TPR repeat</keyword>
<dbReference type="SMART" id="SM00028">
    <property type="entry name" value="TPR"/>
    <property type="match status" value="2"/>
</dbReference>
<keyword evidence="4" id="KW-0493">Microtubule</keyword>
<keyword evidence="8" id="KW-0505">Motor protein</keyword>
<dbReference type="Pfam" id="PF13374">
    <property type="entry name" value="TPR_10"/>
    <property type="match status" value="1"/>
</dbReference>
<name>A0AAN6N5I3_9PEZI</name>
<dbReference type="InterPro" id="IPR002151">
    <property type="entry name" value="Kinesin_light"/>
</dbReference>
<evidence type="ECO:0000256" key="9">
    <source>
        <dbReference type="ARBA" id="ARBA00023212"/>
    </source>
</evidence>
<evidence type="ECO:0000256" key="2">
    <source>
        <dbReference type="ARBA" id="ARBA00009622"/>
    </source>
</evidence>
<comment type="caution">
    <text evidence="11">The sequence shown here is derived from an EMBL/GenBank/DDBJ whole genome shotgun (WGS) entry which is preliminary data.</text>
</comment>
<dbReference type="Gene3D" id="1.25.40.10">
    <property type="entry name" value="Tetratricopeptide repeat domain"/>
    <property type="match status" value="1"/>
</dbReference>
<keyword evidence="7" id="KW-0175">Coiled coil</keyword>
<reference evidence="12" key="1">
    <citation type="journal article" date="2023" name="Mol. Phylogenet. Evol.">
        <title>Genome-scale phylogeny and comparative genomics of the fungal order Sordariales.</title>
        <authorList>
            <person name="Hensen N."/>
            <person name="Bonometti L."/>
            <person name="Westerberg I."/>
            <person name="Brannstrom I.O."/>
            <person name="Guillou S."/>
            <person name="Cros-Aarteil S."/>
            <person name="Calhoun S."/>
            <person name="Haridas S."/>
            <person name="Kuo A."/>
            <person name="Mondo S."/>
            <person name="Pangilinan J."/>
            <person name="Riley R."/>
            <person name="LaButti K."/>
            <person name="Andreopoulos B."/>
            <person name="Lipzen A."/>
            <person name="Chen C."/>
            <person name="Yan M."/>
            <person name="Daum C."/>
            <person name="Ng V."/>
            <person name="Clum A."/>
            <person name="Steindorff A."/>
            <person name="Ohm R.A."/>
            <person name="Martin F."/>
            <person name="Silar P."/>
            <person name="Natvig D.O."/>
            <person name="Lalanne C."/>
            <person name="Gautier V."/>
            <person name="Ament-Velasquez S.L."/>
            <person name="Kruys A."/>
            <person name="Hutchinson M.I."/>
            <person name="Powell A.J."/>
            <person name="Barry K."/>
            <person name="Miller A.N."/>
            <person name="Grigoriev I.V."/>
            <person name="Debuchy R."/>
            <person name="Gladieux P."/>
            <person name="Hiltunen Thoren M."/>
            <person name="Johannesson H."/>
        </authorList>
    </citation>
    <scope>NUCLEOTIDE SEQUENCE [LARGE SCALE GENOMIC DNA]</scope>
    <source>
        <strain evidence="12">CBS 340.73</strain>
    </source>
</reference>
<dbReference type="PROSITE" id="PS50005">
    <property type="entry name" value="TPR"/>
    <property type="match status" value="1"/>
</dbReference>
<accession>A0AAN6N5I3</accession>
<evidence type="ECO:0000256" key="5">
    <source>
        <dbReference type="ARBA" id="ARBA00022737"/>
    </source>
</evidence>
<evidence type="ECO:0000256" key="10">
    <source>
        <dbReference type="PROSITE-ProRule" id="PRU00339"/>
    </source>
</evidence>
<evidence type="ECO:0000256" key="6">
    <source>
        <dbReference type="ARBA" id="ARBA00022803"/>
    </source>
</evidence>
<dbReference type="GO" id="GO:0005871">
    <property type="term" value="C:kinesin complex"/>
    <property type="evidence" value="ECO:0007669"/>
    <property type="project" value="InterPro"/>
</dbReference>
<evidence type="ECO:0000256" key="4">
    <source>
        <dbReference type="ARBA" id="ARBA00022701"/>
    </source>
</evidence>
<evidence type="ECO:0000313" key="12">
    <source>
        <dbReference type="Proteomes" id="UP001303473"/>
    </source>
</evidence>